<dbReference type="AlphaFoldDB" id="A0A2G8KG14"/>
<evidence type="ECO:0000313" key="2">
    <source>
        <dbReference type="EMBL" id="PIK46941.1"/>
    </source>
</evidence>
<protein>
    <submittedName>
        <fullName evidence="2">Uncharacterized protein</fullName>
    </submittedName>
</protein>
<comment type="caution">
    <text evidence="2">The sequence shown here is derived from an EMBL/GenBank/DDBJ whole genome shotgun (WGS) entry which is preliminary data.</text>
</comment>
<reference evidence="2 3" key="1">
    <citation type="journal article" date="2017" name="PLoS Biol.">
        <title>The sea cucumber genome provides insights into morphological evolution and visceral regeneration.</title>
        <authorList>
            <person name="Zhang X."/>
            <person name="Sun L."/>
            <person name="Yuan J."/>
            <person name="Sun Y."/>
            <person name="Gao Y."/>
            <person name="Zhang L."/>
            <person name="Li S."/>
            <person name="Dai H."/>
            <person name="Hamel J.F."/>
            <person name="Liu C."/>
            <person name="Yu Y."/>
            <person name="Liu S."/>
            <person name="Lin W."/>
            <person name="Guo K."/>
            <person name="Jin S."/>
            <person name="Xu P."/>
            <person name="Storey K.B."/>
            <person name="Huan P."/>
            <person name="Zhang T."/>
            <person name="Zhou Y."/>
            <person name="Zhang J."/>
            <person name="Lin C."/>
            <person name="Li X."/>
            <person name="Xing L."/>
            <person name="Huo D."/>
            <person name="Sun M."/>
            <person name="Wang L."/>
            <person name="Mercier A."/>
            <person name="Li F."/>
            <person name="Yang H."/>
            <person name="Xiang J."/>
        </authorList>
    </citation>
    <scope>NUCLEOTIDE SEQUENCE [LARGE SCALE GENOMIC DNA]</scope>
    <source>
        <strain evidence="2">Shaxun</strain>
        <tissue evidence="2">Muscle</tissue>
    </source>
</reference>
<proteinExistence type="predicted"/>
<feature type="compositionally biased region" description="Basic and acidic residues" evidence="1">
    <location>
        <begin position="170"/>
        <end position="182"/>
    </location>
</feature>
<feature type="compositionally biased region" description="Polar residues" evidence="1">
    <location>
        <begin position="117"/>
        <end position="128"/>
    </location>
</feature>
<evidence type="ECO:0000313" key="3">
    <source>
        <dbReference type="Proteomes" id="UP000230750"/>
    </source>
</evidence>
<sequence length="191" mass="21769">MDGRAECRIERDPTMDNRIVHAVCVSNKKEQCQLRDRERNLQNEFIVEQHIIRREEKSLLKQFQKLQLEKHHRHGDEVHSPRPSYKRLLSPHDTHMARSRHSAHSSLMAKSPMASGHQLSSQRVNLQSAQPSYARIKHGLPSSSHFSSFASSGYSLQSSHDDGSLPNIDGKVRHGASHEYQKRKGRGTAPS</sequence>
<feature type="region of interest" description="Disordered" evidence="1">
    <location>
        <begin position="140"/>
        <end position="191"/>
    </location>
</feature>
<accession>A0A2G8KG14</accession>
<feature type="compositionally biased region" description="Low complexity" evidence="1">
    <location>
        <begin position="142"/>
        <end position="158"/>
    </location>
</feature>
<name>A0A2G8KG14_STIJA</name>
<organism evidence="2 3">
    <name type="scientific">Stichopus japonicus</name>
    <name type="common">Sea cucumber</name>
    <dbReference type="NCBI Taxonomy" id="307972"/>
    <lineage>
        <taxon>Eukaryota</taxon>
        <taxon>Metazoa</taxon>
        <taxon>Echinodermata</taxon>
        <taxon>Eleutherozoa</taxon>
        <taxon>Echinozoa</taxon>
        <taxon>Holothuroidea</taxon>
        <taxon>Aspidochirotacea</taxon>
        <taxon>Aspidochirotida</taxon>
        <taxon>Stichopodidae</taxon>
        <taxon>Apostichopus</taxon>
    </lineage>
</organism>
<keyword evidence="3" id="KW-1185">Reference proteome</keyword>
<evidence type="ECO:0000256" key="1">
    <source>
        <dbReference type="SAM" id="MobiDB-lite"/>
    </source>
</evidence>
<dbReference type="Proteomes" id="UP000230750">
    <property type="component" value="Unassembled WGS sequence"/>
</dbReference>
<feature type="region of interest" description="Disordered" evidence="1">
    <location>
        <begin position="71"/>
        <end position="128"/>
    </location>
</feature>
<dbReference type="EMBL" id="MRZV01000611">
    <property type="protein sequence ID" value="PIK46941.1"/>
    <property type="molecule type" value="Genomic_DNA"/>
</dbReference>
<gene>
    <name evidence="2" type="ORF">BSL78_16201</name>
</gene>